<dbReference type="Proteomes" id="UP000575898">
    <property type="component" value="Unassembled WGS sequence"/>
</dbReference>
<evidence type="ECO:0000313" key="2">
    <source>
        <dbReference type="Proteomes" id="UP000575898"/>
    </source>
</evidence>
<evidence type="ECO:0000313" key="1">
    <source>
        <dbReference type="EMBL" id="MBB5018075.1"/>
    </source>
</evidence>
<name>A0A840MKP3_9PROT</name>
<gene>
    <name evidence="1" type="ORF">HNQ59_001360</name>
</gene>
<keyword evidence="2" id="KW-1185">Reference proteome</keyword>
<protein>
    <submittedName>
        <fullName evidence="1">Uncharacterized protein</fullName>
    </submittedName>
</protein>
<organism evidence="1 2">
    <name type="scientific">Chitinivorax tropicus</name>
    <dbReference type="NCBI Taxonomy" id="714531"/>
    <lineage>
        <taxon>Bacteria</taxon>
        <taxon>Pseudomonadati</taxon>
        <taxon>Pseudomonadota</taxon>
        <taxon>Betaproteobacteria</taxon>
        <taxon>Chitinivorax</taxon>
    </lineage>
</organism>
<dbReference type="AlphaFoldDB" id="A0A840MKP3"/>
<dbReference type="EMBL" id="JACHHY010000006">
    <property type="protein sequence ID" value="MBB5018075.1"/>
    <property type="molecule type" value="Genomic_DNA"/>
</dbReference>
<dbReference type="RefSeq" id="WP_246490879.1">
    <property type="nucleotide sequence ID" value="NZ_JACHHY010000006.1"/>
</dbReference>
<accession>A0A840MKP3</accession>
<sequence length="56" mass="6258">MGKINIPRGERDALKAVDIRMLGKLIEQCLQEENPHALQTLRLESCGTYVAAGLRH</sequence>
<proteinExistence type="predicted"/>
<reference evidence="1 2" key="1">
    <citation type="submission" date="2020-08" db="EMBL/GenBank/DDBJ databases">
        <title>Genomic Encyclopedia of Type Strains, Phase IV (KMG-IV): sequencing the most valuable type-strain genomes for metagenomic binning, comparative biology and taxonomic classification.</title>
        <authorList>
            <person name="Goeker M."/>
        </authorList>
    </citation>
    <scope>NUCLEOTIDE SEQUENCE [LARGE SCALE GENOMIC DNA]</scope>
    <source>
        <strain evidence="1 2">DSM 27165</strain>
    </source>
</reference>
<comment type="caution">
    <text evidence="1">The sequence shown here is derived from an EMBL/GenBank/DDBJ whole genome shotgun (WGS) entry which is preliminary data.</text>
</comment>